<dbReference type="Gene3D" id="3.10.20.90">
    <property type="entry name" value="Phosphatidylinositol 3-kinase Catalytic Subunit, Chain A, domain 1"/>
    <property type="match status" value="1"/>
</dbReference>
<dbReference type="CDD" id="cd14473">
    <property type="entry name" value="FERM_B-lobe"/>
    <property type="match status" value="1"/>
</dbReference>
<feature type="compositionally biased region" description="Pro residues" evidence="1">
    <location>
        <begin position="95"/>
        <end position="104"/>
    </location>
</feature>
<dbReference type="InterPro" id="IPR037843">
    <property type="entry name" value="Kindlin/fermitin"/>
</dbReference>
<dbReference type="Proteomes" id="UP000653271">
    <property type="component" value="Unassembled WGS sequence"/>
</dbReference>
<protein>
    <submittedName>
        <fullName evidence="3">URP2 protein</fullName>
    </submittedName>
</protein>
<dbReference type="AlphaFoldDB" id="A0A850WVT5"/>
<accession>A0A850WVT5</accession>
<dbReference type="OrthoDB" id="9396659at2759"/>
<feature type="non-terminal residue" evidence="3">
    <location>
        <position position="403"/>
    </location>
</feature>
<feature type="non-terminal residue" evidence="3">
    <location>
        <position position="1"/>
    </location>
</feature>
<organism evidence="3 4">
    <name type="scientific">Piaya cayana</name>
    <name type="common">Common squirrel cuckoo</name>
    <dbReference type="NCBI Taxonomy" id="33601"/>
    <lineage>
        <taxon>Eukaryota</taxon>
        <taxon>Metazoa</taxon>
        <taxon>Chordata</taxon>
        <taxon>Craniata</taxon>
        <taxon>Vertebrata</taxon>
        <taxon>Euteleostomi</taxon>
        <taxon>Archelosauria</taxon>
        <taxon>Archosauria</taxon>
        <taxon>Dinosauria</taxon>
        <taxon>Saurischia</taxon>
        <taxon>Theropoda</taxon>
        <taxon>Coelurosauria</taxon>
        <taxon>Aves</taxon>
        <taxon>Neognathae</taxon>
        <taxon>Neoaves</taxon>
        <taxon>Otidimorphae</taxon>
        <taxon>Cuculiformes</taxon>
        <taxon>Coccyzidae</taxon>
        <taxon>Piaya</taxon>
    </lineage>
</organism>
<feature type="domain" description="Band 4.1" evidence="2">
    <location>
        <begin position="8"/>
        <end position="291"/>
    </location>
</feature>
<evidence type="ECO:0000259" key="2">
    <source>
        <dbReference type="SMART" id="SM00295"/>
    </source>
</evidence>
<dbReference type="GO" id="GO:0070527">
    <property type="term" value="P:platelet aggregation"/>
    <property type="evidence" value="ECO:0007669"/>
    <property type="project" value="TreeGrafter"/>
</dbReference>
<reference evidence="3" key="1">
    <citation type="submission" date="2019-09" db="EMBL/GenBank/DDBJ databases">
        <title>Bird 10,000 Genomes (B10K) Project - Family phase.</title>
        <authorList>
            <person name="Zhang G."/>
        </authorList>
    </citation>
    <scope>NUCLEOTIDE SEQUENCE</scope>
    <source>
        <strain evidence="3">B10K-DU-008-47</strain>
        <tissue evidence="3">Mixed tissue sample</tissue>
    </source>
</reference>
<dbReference type="GO" id="GO:0033632">
    <property type="term" value="P:regulation of cell-cell adhesion mediated by integrin"/>
    <property type="evidence" value="ECO:0007669"/>
    <property type="project" value="TreeGrafter"/>
</dbReference>
<dbReference type="InterPro" id="IPR014352">
    <property type="entry name" value="FERM/acyl-CoA-bd_prot_sf"/>
</dbReference>
<dbReference type="SUPFAM" id="SSF47031">
    <property type="entry name" value="Second domain of FERM"/>
    <property type="match status" value="1"/>
</dbReference>
<dbReference type="PANTHER" id="PTHR16160:SF1">
    <property type="entry name" value="FERMITIN FAMILY HOMOLOG 3"/>
    <property type="match status" value="1"/>
</dbReference>
<keyword evidence="4" id="KW-1185">Reference proteome</keyword>
<gene>
    <name evidence="3" type="primary">Fermt3</name>
    <name evidence="3" type="ORF">PIACAY_R14976</name>
</gene>
<dbReference type="Gene3D" id="1.20.80.10">
    <property type="match status" value="1"/>
</dbReference>
<dbReference type="GO" id="GO:0007160">
    <property type="term" value="P:cell-matrix adhesion"/>
    <property type="evidence" value="ECO:0007669"/>
    <property type="project" value="TreeGrafter"/>
</dbReference>
<feature type="compositionally biased region" description="Low complexity" evidence="1">
    <location>
        <begin position="308"/>
        <end position="320"/>
    </location>
</feature>
<dbReference type="EMBL" id="WAAB01008970">
    <property type="protein sequence ID" value="NWH73738.1"/>
    <property type="molecule type" value="Genomic_DNA"/>
</dbReference>
<dbReference type="PANTHER" id="PTHR16160">
    <property type="entry name" value="FERMITIN 2-RELATED"/>
    <property type="match status" value="1"/>
</dbReference>
<dbReference type="Gene3D" id="2.30.29.30">
    <property type="entry name" value="Pleckstrin-homology domain (PH domain)/Phosphotyrosine-binding domain (PTB)"/>
    <property type="match status" value="1"/>
</dbReference>
<dbReference type="Pfam" id="PF00373">
    <property type="entry name" value="FERM_M"/>
    <property type="match status" value="1"/>
</dbReference>
<comment type="caution">
    <text evidence="3">The sequence shown here is derived from an EMBL/GenBank/DDBJ whole genome shotgun (WGS) entry which is preliminary data.</text>
</comment>
<dbReference type="GO" id="GO:0007159">
    <property type="term" value="P:leukocyte cell-cell adhesion"/>
    <property type="evidence" value="ECO:0007669"/>
    <property type="project" value="TreeGrafter"/>
</dbReference>
<dbReference type="GO" id="GO:0033622">
    <property type="term" value="P:integrin activation"/>
    <property type="evidence" value="ECO:0007669"/>
    <property type="project" value="TreeGrafter"/>
</dbReference>
<dbReference type="GO" id="GO:0007229">
    <property type="term" value="P:integrin-mediated signaling pathway"/>
    <property type="evidence" value="ECO:0007669"/>
    <property type="project" value="InterPro"/>
</dbReference>
<dbReference type="SMART" id="SM00295">
    <property type="entry name" value="B41"/>
    <property type="match status" value="1"/>
</dbReference>
<feature type="region of interest" description="Disordered" evidence="1">
    <location>
        <begin position="60"/>
        <end position="107"/>
    </location>
</feature>
<dbReference type="GO" id="GO:0005178">
    <property type="term" value="F:integrin binding"/>
    <property type="evidence" value="ECO:0007669"/>
    <property type="project" value="TreeGrafter"/>
</dbReference>
<dbReference type="GO" id="GO:0030055">
    <property type="term" value="C:cell-substrate junction"/>
    <property type="evidence" value="ECO:0007669"/>
    <property type="project" value="TreeGrafter"/>
</dbReference>
<feature type="region of interest" description="Disordered" evidence="1">
    <location>
        <begin position="294"/>
        <end position="329"/>
    </location>
</feature>
<name>A0A850WVT5_PIACA</name>
<dbReference type="InterPro" id="IPR019748">
    <property type="entry name" value="FERM_central"/>
</dbReference>
<dbReference type="InterPro" id="IPR011993">
    <property type="entry name" value="PH-like_dom_sf"/>
</dbReference>
<sequence length="403" mass="43568">AAARLAFAPRHRPVLLRLPNRRRLRLRLCFARPVTHAVAQACALLGLGPPEELSLLRPLEEEEEGGGQTGDAPLPDIDLSHLPPPRGKTGGQLGPPGPPPPSLPPEAAQVLLAPRGGLRPTAAPRPPHGCPMARRTRLHARWLDSSRSLREQAVGPEAELLLRFKFPLGLELDPQVPHNCPTTTPPAAPQVPPCAPQRDARRLALLYEQGRWELLHGEIDCTQEEALLFAALQYHIDEGGVSEEPAGGEDEDDLDAALSKLEMKLEGEPEPPEPLVRLGGHWEALGWTGRHWEGDAEGLRGTGRNWDGLKGSPKTPSGSPRTPPTPLFLHPGCTVTPDVDVEGQRFCIKLSVLEPGGTNEVTLRCRDAPQYARWVSWCRAAAQGLPLRPTALGLEARGVLGGL</sequence>
<evidence type="ECO:0000313" key="3">
    <source>
        <dbReference type="EMBL" id="NWH73738.1"/>
    </source>
</evidence>
<dbReference type="InterPro" id="IPR035963">
    <property type="entry name" value="FERM_2"/>
</dbReference>
<proteinExistence type="predicted"/>
<dbReference type="InterPro" id="IPR019749">
    <property type="entry name" value="Band_41_domain"/>
</dbReference>
<evidence type="ECO:0000313" key="4">
    <source>
        <dbReference type="Proteomes" id="UP000653271"/>
    </source>
</evidence>
<evidence type="ECO:0000256" key="1">
    <source>
        <dbReference type="SAM" id="MobiDB-lite"/>
    </source>
</evidence>